<dbReference type="VEuPathDB" id="FungiDB:AeMF1_002747"/>
<evidence type="ECO:0000313" key="1">
    <source>
        <dbReference type="EMBL" id="KAF0731626.1"/>
    </source>
</evidence>
<dbReference type="Proteomes" id="UP000481153">
    <property type="component" value="Unassembled WGS sequence"/>
</dbReference>
<keyword evidence="2" id="KW-1185">Reference proteome</keyword>
<name>A0A6G0WVS2_9STRA</name>
<sequence>MLFYRDHVLDVLMLLEAYQEDVYAVKRSLTEMSRLLREKPECRDDLHSHNFVARVCSCAQAHAFDLDISICLCIFLEQLLRHGDIDVGHHSYVVESGLWKIVFESMKRDSENVELHVRGFALIESLCYESPFVGHGELADISLSHDTSEPNQTDMVASGALDMIRRTMDAKPIVEVLVAGAKTITGLCYKNKATAERAIKVDIFQLFSMTLHSFFKEPEVVKSIANAIFQLLVATSELAQHAFLQWGLIDRFRACLASQVHDLDAQYSLFRAVEVALRYNGIADNVVVVQRTDWVETAKDAFCAKEIPFHLVTNFEEMHEAFSTKTTSVAFICAVIFGSVAVSTNVENGTYTWSINPTRIQLLIKASVHLFATSSLTHFSKDVPVLEQCIRLIELLAMPGTYRTILIRAGASRHIKYILSSHSHPGLRVLGERALVALDMTSS</sequence>
<gene>
    <name evidence="1" type="ORF">Ae201684_011245</name>
</gene>
<comment type="caution">
    <text evidence="1">The sequence shown here is derived from an EMBL/GenBank/DDBJ whole genome shotgun (WGS) entry which is preliminary data.</text>
</comment>
<dbReference type="InterPro" id="IPR011989">
    <property type="entry name" value="ARM-like"/>
</dbReference>
<protein>
    <submittedName>
        <fullName evidence="1">Uncharacterized protein</fullName>
    </submittedName>
</protein>
<evidence type="ECO:0000313" key="2">
    <source>
        <dbReference type="Proteomes" id="UP000481153"/>
    </source>
</evidence>
<dbReference type="AlphaFoldDB" id="A0A6G0WVS2"/>
<accession>A0A6G0WVS2</accession>
<dbReference type="Gene3D" id="1.25.10.10">
    <property type="entry name" value="Leucine-rich Repeat Variant"/>
    <property type="match status" value="1"/>
</dbReference>
<dbReference type="EMBL" id="VJMJ01000141">
    <property type="protein sequence ID" value="KAF0731626.1"/>
    <property type="molecule type" value="Genomic_DNA"/>
</dbReference>
<reference evidence="1 2" key="1">
    <citation type="submission" date="2019-07" db="EMBL/GenBank/DDBJ databases">
        <title>Genomics analysis of Aphanomyces spp. identifies a new class of oomycete effector associated with host adaptation.</title>
        <authorList>
            <person name="Gaulin E."/>
        </authorList>
    </citation>
    <scope>NUCLEOTIDE SEQUENCE [LARGE SCALE GENOMIC DNA]</scope>
    <source>
        <strain evidence="1 2">ATCC 201684</strain>
    </source>
</reference>
<proteinExistence type="predicted"/>
<dbReference type="SUPFAM" id="SSF48371">
    <property type="entry name" value="ARM repeat"/>
    <property type="match status" value="1"/>
</dbReference>
<dbReference type="InterPro" id="IPR016024">
    <property type="entry name" value="ARM-type_fold"/>
</dbReference>
<organism evidence="1 2">
    <name type="scientific">Aphanomyces euteiches</name>
    <dbReference type="NCBI Taxonomy" id="100861"/>
    <lineage>
        <taxon>Eukaryota</taxon>
        <taxon>Sar</taxon>
        <taxon>Stramenopiles</taxon>
        <taxon>Oomycota</taxon>
        <taxon>Saprolegniomycetes</taxon>
        <taxon>Saprolegniales</taxon>
        <taxon>Verrucalvaceae</taxon>
        <taxon>Aphanomyces</taxon>
    </lineage>
</organism>